<dbReference type="InterPro" id="IPR036388">
    <property type="entry name" value="WH-like_DNA-bd_sf"/>
</dbReference>
<evidence type="ECO:0000313" key="3">
    <source>
        <dbReference type="Proteomes" id="UP000554482"/>
    </source>
</evidence>
<keyword evidence="3" id="KW-1185">Reference proteome</keyword>
<dbReference type="InterPro" id="IPR032284">
    <property type="entry name" value="RecQ_Zn-bd"/>
</dbReference>
<evidence type="ECO:0000259" key="1">
    <source>
        <dbReference type="SMART" id="SM00956"/>
    </source>
</evidence>
<keyword evidence="2" id="KW-0378">Hydrolase</keyword>
<dbReference type="InterPro" id="IPR018982">
    <property type="entry name" value="RQC_domain"/>
</dbReference>
<comment type="caution">
    <text evidence="2">The sequence shown here is derived from an EMBL/GenBank/DDBJ whole genome shotgun (WGS) entry which is preliminary data.</text>
</comment>
<dbReference type="SUPFAM" id="SSF46785">
    <property type="entry name" value="Winged helix' DNA-binding domain"/>
    <property type="match status" value="1"/>
</dbReference>
<organism evidence="2 3">
    <name type="scientific">Thalictrum thalictroides</name>
    <name type="common">Rue-anemone</name>
    <name type="synonym">Anemone thalictroides</name>
    <dbReference type="NCBI Taxonomy" id="46969"/>
    <lineage>
        <taxon>Eukaryota</taxon>
        <taxon>Viridiplantae</taxon>
        <taxon>Streptophyta</taxon>
        <taxon>Embryophyta</taxon>
        <taxon>Tracheophyta</taxon>
        <taxon>Spermatophyta</taxon>
        <taxon>Magnoliopsida</taxon>
        <taxon>Ranunculales</taxon>
        <taxon>Ranunculaceae</taxon>
        <taxon>Thalictroideae</taxon>
        <taxon>Thalictrum</taxon>
    </lineage>
</organism>
<reference evidence="2 3" key="1">
    <citation type="submission" date="2020-06" db="EMBL/GenBank/DDBJ databases">
        <title>Transcriptomic and genomic resources for Thalictrum thalictroides and T. hernandezii: Facilitating candidate gene discovery in an emerging model plant lineage.</title>
        <authorList>
            <person name="Arias T."/>
            <person name="Riano-Pachon D.M."/>
            <person name="Di Stilio V.S."/>
        </authorList>
    </citation>
    <scope>NUCLEOTIDE SEQUENCE [LARGE SCALE GENOMIC DNA]</scope>
    <source>
        <strain evidence="3">cv. WT478/WT964</strain>
        <tissue evidence="2">Leaves</tissue>
    </source>
</reference>
<dbReference type="Proteomes" id="UP000554482">
    <property type="component" value="Unassembled WGS sequence"/>
</dbReference>
<proteinExistence type="predicted"/>
<dbReference type="Pfam" id="PF09382">
    <property type="entry name" value="RQC"/>
    <property type="match status" value="1"/>
</dbReference>
<name>A0A7J6UXE9_THATH</name>
<gene>
    <name evidence="2" type="ORF">FRX31_033305</name>
</gene>
<sequence>MISQRAMEKISFASGQWRSLTSNSDKILETHTENLLRMVSYCVNDVDCRHLLRLVHFGEKFDLGKCSRTCDNCSKSLQYAEKDVTETANQLVELIRSTGQQYSSSNILEVYKGSIHDSLNLHGAGKHLAKGEASRILCHLVIEEVLAEKVEKSYLYGSVSSVLKVNEFKEPDHHCGGKKFIIRQHIYLVVDSSHLNSLNERGWDDDSIDSNSVSKKRATKNGSNNSEQCIDIDLDGTILKMKWMSRF</sequence>
<accession>A0A7J6UXE9</accession>
<protein>
    <submittedName>
        <fullName evidence="2">Atp-dependent dna helicase q-like 4b</fullName>
    </submittedName>
</protein>
<dbReference type="AlphaFoldDB" id="A0A7J6UXE9"/>
<dbReference type="OrthoDB" id="10261556at2759"/>
<dbReference type="Pfam" id="PF16124">
    <property type="entry name" value="RecQ_Zn_bind"/>
    <property type="match status" value="1"/>
</dbReference>
<dbReference type="GO" id="GO:0006281">
    <property type="term" value="P:DNA repair"/>
    <property type="evidence" value="ECO:0007669"/>
    <property type="project" value="InterPro"/>
</dbReference>
<dbReference type="InterPro" id="IPR036390">
    <property type="entry name" value="WH_DNA-bd_sf"/>
</dbReference>
<dbReference type="GO" id="GO:0006260">
    <property type="term" value="P:DNA replication"/>
    <property type="evidence" value="ECO:0007669"/>
    <property type="project" value="InterPro"/>
</dbReference>
<dbReference type="SMART" id="SM00956">
    <property type="entry name" value="RQC"/>
    <property type="match status" value="1"/>
</dbReference>
<dbReference type="GO" id="GO:0043138">
    <property type="term" value="F:3'-5' DNA helicase activity"/>
    <property type="evidence" value="ECO:0007669"/>
    <property type="project" value="InterPro"/>
</dbReference>
<keyword evidence="2" id="KW-0347">Helicase</keyword>
<feature type="domain" description="RQC" evidence="1">
    <location>
        <begin position="83"/>
        <end position="186"/>
    </location>
</feature>
<keyword evidence="2" id="KW-0547">Nucleotide-binding</keyword>
<dbReference type="EMBL" id="JABWDY010041818">
    <property type="protein sequence ID" value="KAF5177108.1"/>
    <property type="molecule type" value="Genomic_DNA"/>
</dbReference>
<evidence type="ECO:0000313" key="2">
    <source>
        <dbReference type="EMBL" id="KAF5177108.1"/>
    </source>
</evidence>
<dbReference type="Gene3D" id="1.10.10.10">
    <property type="entry name" value="Winged helix-like DNA-binding domain superfamily/Winged helix DNA-binding domain"/>
    <property type="match status" value="1"/>
</dbReference>
<keyword evidence="2" id="KW-0067">ATP-binding</keyword>